<gene>
    <name evidence="1" type="ORF">SCF082_LOCUS21332</name>
</gene>
<protein>
    <submittedName>
        <fullName evidence="1">Uncharacterized protein</fullName>
    </submittedName>
</protein>
<organism evidence="1 2">
    <name type="scientific">Durusdinium trenchii</name>
    <dbReference type="NCBI Taxonomy" id="1381693"/>
    <lineage>
        <taxon>Eukaryota</taxon>
        <taxon>Sar</taxon>
        <taxon>Alveolata</taxon>
        <taxon>Dinophyceae</taxon>
        <taxon>Suessiales</taxon>
        <taxon>Symbiodiniaceae</taxon>
        <taxon>Durusdinium</taxon>
    </lineage>
</organism>
<keyword evidence="2" id="KW-1185">Reference proteome</keyword>
<proteinExistence type="predicted"/>
<comment type="caution">
    <text evidence="1">The sequence shown here is derived from an EMBL/GenBank/DDBJ whole genome shotgun (WGS) entry which is preliminary data.</text>
</comment>
<evidence type="ECO:0000313" key="1">
    <source>
        <dbReference type="EMBL" id="CAK9035524.1"/>
    </source>
</evidence>
<dbReference type="EMBL" id="CAXAMM010015113">
    <property type="protein sequence ID" value="CAK9035524.1"/>
    <property type="molecule type" value="Genomic_DNA"/>
</dbReference>
<reference evidence="1 2" key="1">
    <citation type="submission" date="2024-02" db="EMBL/GenBank/DDBJ databases">
        <authorList>
            <person name="Chen Y."/>
            <person name="Shah S."/>
            <person name="Dougan E. K."/>
            <person name="Thang M."/>
            <person name="Chan C."/>
        </authorList>
    </citation>
    <scope>NUCLEOTIDE SEQUENCE [LARGE SCALE GENOMIC DNA]</scope>
</reference>
<evidence type="ECO:0000313" key="2">
    <source>
        <dbReference type="Proteomes" id="UP001642464"/>
    </source>
</evidence>
<accession>A0ABP0LAC8</accession>
<sequence>MSQLYEDYLSSGENWMNSSLVINANRKLSTKRRGKYKMCMYKDVKVQFGPGIAKQLRDSKREQEQKKDPNDPTIYWSEHPDFRGQNKEDPDEFEYELLRIWDSLTFEDEVADDLTISLEASGALDETQTRKLLCPVMRLREETPNFRKHVHVACMISSTAIFKAKCDGW</sequence>
<name>A0ABP0LAC8_9DINO</name>
<dbReference type="Proteomes" id="UP001642464">
    <property type="component" value="Unassembled WGS sequence"/>
</dbReference>